<dbReference type="AlphaFoldDB" id="A0A8S1NQJ3"/>
<accession>A0A8S1NQJ3</accession>
<proteinExistence type="predicted"/>
<evidence type="ECO:0000313" key="3">
    <source>
        <dbReference type="Proteomes" id="UP000692954"/>
    </source>
</evidence>
<keyword evidence="3" id="KW-1185">Reference proteome</keyword>
<evidence type="ECO:0000313" key="2">
    <source>
        <dbReference type="EMBL" id="CAD8094778.1"/>
    </source>
</evidence>
<organism evidence="2 3">
    <name type="scientific">Paramecium sonneborni</name>
    <dbReference type="NCBI Taxonomy" id="65129"/>
    <lineage>
        <taxon>Eukaryota</taxon>
        <taxon>Sar</taxon>
        <taxon>Alveolata</taxon>
        <taxon>Ciliophora</taxon>
        <taxon>Intramacronucleata</taxon>
        <taxon>Oligohymenophorea</taxon>
        <taxon>Peniculida</taxon>
        <taxon>Parameciidae</taxon>
        <taxon>Paramecium</taxon>
    </lineage>
</organism>
<dbReference type="EMBL" id="CAJJDN010000063">
    <property type="protein sequence ID" value="CAD8094778.1"/>
    <property type="molecule type" value="Genomic_DNA"/>
</dbReference>
<comment type="caution">
    <text evidence="2">The sequence shown here is derived from an EMBL/GenBank/DDBJ whole genome shotgun (WGS) entry which is preliminary data.</text>
</comment>
<keyword evidence="1" id="KW-0175">Coiled coil</keyword>
<name>A0A8S1NQJ3_9CILI</name>
<sequence>MKYLNSIQIMIKLLACLKMTQVFSNSLIDIQEGKRIYNYFVERYIKQQIKKQRCVQLKLTTSKQKLRRQKSECKQIEQQIRNYQNKLTSMTQTQISQIQDISMISKEQKQ</sequence>
<evidence type="ECO:0000256" key="1">
    <source>
        <dbReference type="SAM" id="Coils"/>
    </source>
</evidence>
<feature type="coiled-coil region" evidence="1">
    <location>
        <begin position="59"/>
        <end position="93"/>
    </location>
</feature>
<reference evidence="2" key="1">
    <citation type="submission" date="2021-01" db="EMBL/GenBank/DDBJ databases">
        <authorList>
            <consortium name="Genoscope - CEA"/>
            <person name="William W."/>
        </authorList>
    </citation>
    <scope>NUCLEOTIDE SEQUENCE</scope>
</reference>
<dbReference type="Proteomes" id="UP000692954">
    <property type="component" value="Unassembled WGS sequence"/>
</dbReference>
<gene>
    <name evidence="2" type="ORF">PSON_ATCC_30995.1.T0630062</name>
</gene>
<protein>
    <submittedName>
        <fullName evidence="2">Uncharacterized protein</fullName>
    </submittedName>
</protein>